<feature type="coiled-coil region" evidence="1">
    <location>
        <begin position="2"/>
        <end position="58"/>
    </location>
</feature>
<accession>A0A1X7SIA2</accession>
<evidence type="ECO:0000313" key="2">
    <source>
        <dbReference type="EnsemblMetazoa" id="Aqu2.1.01781_001"/>
    </source>
</evidence>
<dbReference type="InParanoid" id="A0A1X7SIA2"/>
<name>A0A1X7SIA2_AMPQE</name>
<dbReference type="EnsemblMetazoa" id="Aqu2.1.01781_001">
    <property type="protein sequence ID" value="Aqu2.1.01781_001"/>
    <property type="gene ID" value="Aqu2.1.01781"/>
</dbReference>
<organism evidence="2">
    <name type="scientific">Amphimedon queenslandica</name>
    <name type="common">Sponge</name>
    <dbReference type="NCBI Taxonomy" id="400682"/>
    <lineage>
        <taxon>Eukaryota</taxon>
        <taxon>Metazoa</taxon>
        <taxon>Porifera</taxon>
        <taxon>Demospongiae</taxon>
        <taxon>Heteroscleromorpha</taxon>
        <taxon>Haplosclerida</taxon>
        <taxon>Niphatidae</taxon>
        <taxon>Amphimedon</taxon>
    </lineage>
</organism>
<keyword evidence="1" id="KW-0175">Coiled coil</keyword>
<reference evidence="2" key="1">
    <citation type="submission" date="2017-05" db="UniProtKB">
        <authorList>
            <consortium name="EnsemblMetazoa"/>
        </authorList>
    </citation>
    <scope>IDENTIFICATION</scope>
</reference>
<proteinExistence type="predicted"/>
<sequence>YSEKLKVKVAEILEEKTQVEEKKQIITEDYEKLKLKVAELLEEKEEQYLKEKQIIIDENQSLKIDISEKDKVIAKLTSNEKQIITDLKEKELYIAKLVKERQERVLKQPIKETSSIGLQFNYLIPSMDKLDCLSDVQVAEKKLFLVQGDKPQLMNWEKYGLRIGVQEDTLSPTNTVEVAVVALVGGEFVFPKNTVL</sequence>
<protein>
    <submittedName>
        <fullName evidence="2">Uncharacterized protein</fullName>
    </submittedName>
</protein>
<dbReference type="AlphaFoldDB" id="A0A1X7SIA2"/>
<evidence type="ECO:0000256" key="1">
    <source>
        <dbReference type="SAM" id="Coils"/>
    </source>
</evidence>